<comment type="caution">
    <text evidence="2">The sequence shown here is derived from an EMBL/GenBank/DDBJ whole genome shotgun (WGS) entry which is preliminary data.</text>
</comment>
<reference evidence="2 3" key="1">
    <citation type="journal article" date="2012" name="Eukaryot. Cell">
        <title>Genome sequence of the Trichosporon asahii environmental strain CBS 8904.</title>
        <authorList>
            <person name="Yang R.Y."/>
            <person name="Li H.T."/>
            <person name="Zhu H."/>
            <person name="Zhou G.P."/>
            <person name="Wang M."/>
            <person name="Wang L."/>
        </authorList>
    </citation>
    <scope>NUCLEOTIDE SEQUENCE [LARGE SCALE GENOMIC DNA]</scope>
    <source>
        <strain evidence="2 3">CBS 8904</strain>
    </source>
</reference>
<protein>
    <submittedName>
        <fullName evidence="2">Uncharacterized protein</fullName>
    </submittedName>
</protein>
<name>K1VEG0_TRIAC</name>
<evidence type="ECO:0000256" key="1">
    <source>
        <dbReference type="SAM" id="MobiDB-lite"/>
    </source>
</evidence>
<feature type="compositionally biased region" description="Polar residues" evidence="1">
    <location>
        <begin position="513"/>
        <end position="523"/>
    </location>
</feature>
<feature type="compositionally biased region" description="Basic residues" evidence="1">
    <location>
        <begin position="277"/>
        <end position="287"/>
    </location>
</feature>
<dbReference type="OrthoDB" id="21629at2759"/>
<dbReference type="AlphaFoldDB" id="K1VEG0"/>
<feature type="compositionally biased region" description="Polar residues" evidence="1">
    <location>
        <begin position="427"/>
        <end position="437"/>
    </location>
</feature>
<feature type="region of interest" description="Disordered" evidence="1">
    <location>
        <begin position="513"/>
        <end position="534"/>
    </location>
</feature>
<proteinExistence type="predicted"/>
<dbReference type="STRING" id="1220162.K1VEG0"/>
<dbReference type="InParanoid" id="K1VEG0"/>
<gene>
    <name evidence="2" type="ORF">A1Q2_08359</name>
</gene>
<feature type="region of interest" description="Disordered" evidence="1">
    <location>
        <begin position="244"/>
        <end position="302"/>
    </location>
</feature>
<dbReference type="HOGENOM" id="CLU_482484_0_0_1"/>
<organism evidence="2 3">
    <name type="scientific">Trichosporon asahii var. asahii (strain CBS 8904)</name>
    <name type="common">Yeast</name>
    <dbReference type="NCBI Taxonomy" id="1220162"/>
    <lineage>
        <taxon>Eukaryota</taxon>
        <taxon>Fungi</taxon>
        <taxon>Dikarya</taxon>
        <taxon>Basidiomycota</taxon>
        <taxon>Agaricomycotina</taxon>
        <taxon>Tremellomycetes</taxon>
        <taxon>Trichosporonales</taxon>
        <taxon>Trichosporonaceae</taxon>
        <taxon>Trichosporon</taxon>
    </lineage>
</organism>
<feature type="compositionally biased region" description="Polar residues" evidence="1">
    <location>
        <begin position="447"/>
        <end position="466"/>
    </location>
</feature>
<accession>K1VEG0</accession>
<dbReference type="eggNOG" id="ENOG502QSSK">
    <property type="taxonomic scope" value="Eukaryota"/>
</dbReference>
<evidence type="ECO:0000313" key="3">
    <source>
        <dbReference type="Proteomes" id="UP000006757"/>
    </source>
</evidence>
<dbReference type="EMBL" id="AMBO01000412">
    <property type="protein sequence ID" value="EKC97436.1"/>
    <property type="molecule type" value="Genomic_DNA"/>
</dbReference>
<evidence type="ECO:0000313" key="2">
    <source>
        <dbReference type="EMBL" id="EKC97436.1"/>
    </source>
</evidence>
<keyword evidence="3" id="KW-1185">Reference proteome</keyword>
<dbReference type="Proteomes" id="UP000006757">
    <property type="component" value="Unassembled WGS sequence"/>
</dbReference>
<feature type="compositionally biased region" description="Acidic residues" evidence="1">
    <location>
        <begin position="250"/>
        <end position="263"/>
    </location>
</feature>
<sequence>MSSQPAANAATTGISKSAAKKRAKKAAKALAASREGSAAAGAAASDDFASAPSSALDAKLAFSAAAGPYPDAASFNYYDDAADAHLHPATAGLVSSGPRQDQFSFASYAFGDRNLVPQANGSPFGGLSQSINITHEDLLETANELWKRMGETAYGEDDPYWSSLPPHVRQFIREAIPFNGLSNTSNDPQATQKDLYAMAQRIVHAASQGMGLQGVGSNLLSQVNGRASHLQPSIAEDLGFHRHPDAAAGQEDDFEDEEEFEEEHDFHVQPNGDTAPKKKNKKRRKKNNSSANHSDPPPAALPPLAALEFAHETGTPATGLYSQNGLWSDDSDEEEQRMSWRQRLSNSTAGDRRSVKSSKSNGGHSHRGSRSKMDSIISPLSVESPWPWSRKSVAERRESPPANEQQEVLAGDNPVRGGSGNRHSGRMSPSTSISSCPQPHPGKHQHTASMHSISSQHSTVSAASVASNDLSLKQRISMGRLRRKSTSKGGFNDFPDVVPAVPQIPAALESTLSIRSQKTNSRGSLPGTAGDGNSSRRIATLCSRFYACIRPVQTSGFPCSPFNAV</sequence>
<feature type="region of interest" description="Disordered" evidence="1">
    <location>
        <begin position="315"/>
        <end position="466"/>
    </location>
</feature>